<evidence type="ECO:0000256" key="2">
    <source>
        <dbReference type="ARBA" id="ARBA00009810"/>
    </source>
</evidence>
<evidence type="ECO:0000313" key="14">
    <source>
        <dbReference type="EMBL" id="AYO53676.1"/>
    </source>
</evidence>
<keyword evidence="9 10" id="KW-0998">Cell outer membrane</keyword>
<comment type="similarity">
    <text evidence="2 10 11">Belongs to the TonB-dependent receptor family.</text>
</comment>
<protein>
    <submittedName>
        <fullName evidence="14">TonB-dependent siderophore receptor</fullName>
    </submittedName>
</protein>
<dbReference type="PANTHER" id="PTHR32552:SF90">
    <property type="entry name" value="METAL-PSEUDOPALINE RECEPTOR CNTO"/>
    <property type="match status" value="1"/>
</dbReference>
<dbReference type="Pfam" id="PF07715">
    <property type="entry name" value="Plug"/>
    <property type="match status" value="1"/>
</dbReference>
<dbReference type="GO" id="GO:0009279">
    <property type="term" value="C:cell outer membrane"/>
    <property type="evidence" value="ECO:0007669"/>
    <property type="project" value="UniProtKB-SubCell"/>
</dbReference>
<keyword evidence="4 10" id="KW-1134">Transmembrane beta strand</keyword>
<dbReference type="Pfam" id="PF00593">
    <property type="entry name" value="TonB_dep_Rec_b-barrel"/>
    <property type="match status" value="1"/>
</dbReference>
<feature type="domain" description="TonB-dependent receptor plug" evidence="13">
    <location>
        <begin position="58"/>
        <end position="161"/>
    </location>
</feature>
<keyword evidence="6 11" id="KW-0798">TonB box</keyword>
<dbReference type="CDD" id="cd01347">
    <property type="entry name" value="ligand_gated_channel"/>
    <property type="match status" value="1"/>
</dbReference>
<accession>A0A3G2T1P2</accession>
<dbReference type="GO" id="GO:0038023">
    <property type="term" value="F:signaling receptor activity"/>
    <property type="evidence" value="ECO:0007669"/>
    <property type="project" value="InterPro"/>
</dbReference>
<evidence type="ECO:0000256" key="3">
    <source>
        <dbReference type="ARBA" id="ARBA00022448"/>
    </source>
</evidence>
<dbReference type="Gene3D" id="2.170.130.10">
    <property type="entry name" value="TonB-dependent receptor, plug domain"/>
    <property type="match status" value="1"/>
</dbReference>
<evidence type="ECO:0000256" key="4">
    <source>
        <dbReference type="ARBA" id="ARBA00022452"/>
    </source>
</evidence>
<dbReference type="GO" id="GO:0015344">
    <property type="term" value="F:siderophore uptake transmembrane transporter activity"/>
    <property type="evidence" value="ECO:0007669"/>
    <property type="project" value="TreeGrafter"/>
</dbReference>
<dbReference type="InterPro" id="IPR010105">
    <property type="entry name" value="TonB_sidphr_rcpt"/>
</dbReference>
<evidence type="ECO:0000256" key="9">
    <source>
        <dbReference type="ARBA" id="ARBA00023237"/>
    </source>
</evidence>
<evidence type="ECO:0000259" key="12">
    <source>
        <dbReference type="Pfam" id="PF00593"/>
    </source>
</evidence>
<comment type="subcellular location">
    <subcellularLocation>
        <location evidence="1 10">Cell outer membrane</location>
        <topology evidence="1 10">Multi-pass membrane protein</topology>
    </subcellularLocation>
</comment>
<organism evidence="14 15">
    <name type="scientific">Acinetobacter wuhouensis</name>
    <dbReference type="NCBI Taxonomy" id="1879050"/>
    <lineage>
        <taxon>Bacteria</taxon>
        <taxon>Pseudomonadati</taxon>
        <taxon>Pseudomonadota</taxon>
        <taxon>Gammaproteobacteria</taxon>
        <taxon>Moraxellales</taxon>
        <taxon>Moraxellaceae</taxon>
        <taxon>Acinetobacter</taxon>
    </lineage>
</organism>
<gene>
    <name evidence="14" type="ORF">CDG68_08560</name>
</gene>
<evidence type="ECO:0000256" key="8">
    <source>
        <dbReference type="ARBA" id="ARBA00023170"/>
    </source>
</evidence>
<dbReference type="SUPFAM" id="SSF56935">
    <property type="entry name" value="Porins"/>
    <property type="match status" value="1"/>
</dbReference>
<keyword evidence="7 10" id="KW-0472">Membrane</keyword>
<dbReference type="Proteomes" id="UP000279962">
    <property type="component" value="Chromosome"/>
</dbReference>
<keyword evidence="3 10" id="KW-0813">Transport</keyword>
<dbReference type="InterPro" id="IPR012910">
    <property type="entry name" value="Plug_dom"/>
</dbReference>
<dbReference type="InterPro" id="IPR000531">
    <property type="entry name" value="Beta-barrel_TonB"/>
</dbReference>
<evidence type="ECO:0000256" key="11">
    <source>
        <dbReference type="RuleBase" id="RU003357"/>
    </source>
</evidence>
<dbReference type="InterPro" id="IPR037066">
    <property type="entry name" value="Plug_dom_sf"/>
</dbReference>
<dbReference type="Gene3D" id="2.40.170.20">
    <property type="entry name" value="TonB-dependent receptor, beta-barrel domain"/>
    <property type="match status" value="1"/>
</dbReference>
<dbReference type="RefSeq" id="WP_087553645.1">
    <property type="nucleotide sequence ID" value="NZ_CP033133.1"/>
</dbReference>
<evidence type="ECO:0000256" key="5">
    <source>
        <dbReference type="ARBA" id="ARBA00022692"/>
    </source>
</evidence>
<keyword evidence="5 10" id="KW-0812">Transmembrane</keyword>
<evidence type="ECO:0000259" key="13">
    <source>
        <dbReference type="Pfam" id="PF07715"/>
    </source>
</evidence>
<evidence type="ECO:0000313" key="15">
    <source>
        <dbReference type="Proteomes" id="UP000279962"/>
    </source>
</evidence>
<dbReference type="GO" id="GO:0015891">
    <property type="term" value="P:siderophore transport"/>
    <property type="evidence" value="ECO:0007669"/>
    <property type="project" value="InterPro"/>
</dbReference>
<evidence type="ECO:0000256" key="10">
    <source>
        <dbReference type="PROSITE-ProRule" id="PRU01360"/>
    </source>
</evidence>
<proteinExistence type="inferred from homology"/>
<dbReference type="InterPro" id="IPR036942">
    <property type="entry name" value="Beta-barrel_TonB_sf"/>
</dbReference>
<dbReference type="PANTHER" id="PTHR32552">
    <property type="entry name" value="FERRICHROME IRON RECEPTOR-RELATED"/>
    <property type="match status" value="1"/>
</dbReference>
<name>A0A3G2T1P2_9GAMM</name>
<sequence>MQYKANVISSILGLSLLPVFTWGDDKIINILPTITIEAIDARESETQTSISTKFSHDVVDIPFSRSFLSEEILKQQDVQRIDEAIQLVNGVYAQNNYGGGFWDNYSVRGFTTDPNVSATIIRNGLSVNRGLSAPRDMVNIESMDFLKGPAAALYGRSEMGGLLNITTKKPKWEPQGEVNLRANTDEKYRGSFEYTAPINDQVAYRFAVAHEDNQSFRNHVNSDRWFFSPQLSWKISDQTELNFESEVTRQKGIFDRGISAYKGQILMDRETYTGEPSADENEVNDQFYQLHLVYSLNQNWKLNSALSYKQGKIAGNSNEPRSFEADGETLNRQQRERYTYTTDRLAQTELLGQVDTSWAKHEILVGAEAGTLVFNQSQLRCDKGRAGLVNGGYSNPKRYCVNQINVNHPQYGTYPTEMGLFTNTHEVQDYAALNLQDQMFFNDQWSILIGGRLDHVKQSLDNYVNQIESNKTFNEISPRIGLNFKVNDHLSFYSNYGKSFALNTGTDASGNVFAPEKGESYELGYKYRPTDHSLLSAALFHMEKRNALTTDPNDPSYQYAAGEARSQGVELSFQAQLNAKLNLLANYTYTDAVITKDTNIAEGTRLNSVPKNNANISLDYKLIDESNRKAGIGGNVIYVGKRNGTQNDQGNLELPDYTLVNLNAYYQPNAKFRYQLNLNNVFDEKYYVESYSEMWIQPGDPINASLSVQWMF</sequence>
<evidence type="ECO:0000256" key="7">
    <source>
        <dbReference type="ARBA" id="ARBA00023136"/>
    </source>
</evidence>
<evidence type="ECO:0000256" key="6">
    <source>
        <dbReference type="ARBA" id="ARBA00023077"/>
    </source>
</evidence>
<dbReference type="NCBIfam" id="TIGR01783">
    <property type="entry name" value="TonB-siderophor"/>
    <property type="match status" value="1"/>
</dbReference>
<dbReference type="InterPro" id="IPR039426">
    <property type="entry name" value="TonB-dep_rcpt-like"/>
</dbReference>
<dbReference type="AlphaFoldDB" id="A0A3G2T1P2"/>
<reference evidence="14 15" key="1">
    <citation type="submission" date="2018-10" db="EMBL/GenBank/DDBJ databases">
        <title>The complete genome of Acinetobacter wuhouensis strain WCHAW010062.</title>
        <authorList>
            <person name="Hu Y."/>
            <person name="Long H."/>
            <person name="Feng Y."/>
            <person name="Zong Z."/>
        </authorList>
    </citation>
    <scope>NUCLEOTIDE SEQUENCE [LARGE SCALE GENOMIC DNA]</scope>
    <source>
        <strain evidence="14 15">WCHAW010062</strain>
    </source>
</reference>
<evidence type="ECO:0000256" key="1">
    <source>
        <dbReference type="ARBA" id="ARBA00004571"/>
    </source>
</evidence>
<dbReference type="EMBL" id="CP033133">
    <property type="protein sequence ID" value="AYO53676.1"/>
    <property type="molecule type" value="Genomic_DNA"/>
</dbReference>
<dbReference type="PROSITE" id="PS52016">
    <property type="entry name" value="TONB_DEPENDENT_REC_3"/>
    <property type="match status" value="1"/>
</dbReference>
<feature type="domain" description="TonB-dependent receptor-like beta-barrel" evidence="12">
    <location>
        <begin position="233"/>
        <end position="681"/>
    </location>
</feature>
<keyword evidence="8 14" id="KW-0675">Receptor</keyword>